<dbReference type="Proteomes" id="UP000027215">
    <property type="component" value="Chromosome"/>
</dbReference>
<dbReference type="InterPro" id="IPR010982">
    <property type="entry name" value="Lambda_DNA-bd_dom_sf"/>
</dbReference>
<protein>
    <recommendedName>
        <fullName evidence="3">Phage-related protein</fullName>
    </recommendedName>
</protein>
<dbReference type="InterPro" id="IPR021096">
    <property type="entry name" value="Vibrio_phage_VSK_Orf152"/>
</dbReference>
<dbReference type="AlphaFoldDB" id="A0A060H7B4"/>
<dbReference type="GO" id="GO:0003677">
    <property type="term" value="F:DNA binding"/>
    <property type="evidence" value="ECO:0007669"/>
    <property type="project" value="InterPro"/>
</dbReference>
<reference evidence="1 2" key="1">
    <citation type="submission" date="2013-08" db="EMBL/GenBank/DDBJ databases">
        <authorList>
            <person name="Stouthamer R."/>
            <person name="Nunney L."/>
        </authorList>
    </citation>
    <scope>NUCLEOTIDE SEQUENCE [LARGE SCALE GENOMIC DNA]</scope>
    <source>
        <strain evidence="2">ann-1</strain>
    </source>
</reference>
<evidence type="ECO:0008006" key="3">
    <source>
        <dbReference type="Google" id="ProtNLM"/>
    </source>
</evidence>
<gene>
    <name evidence="1" type="ORF">D934_09220</name>
</gene>
<name>A0A060H7B4_XYLFS</name>
<dbReference type="Gene3D" id="1.10.260.40">
    <property type="entry name" value="lambda repressor-like DNA-binding domains"/>
    <property type="match status" value="1"/>
</dbReference>
<dbReference type="Pfam" id="PF12472">
    <property type="entry name" value="DUF3693"/>
    <property type="match status" value="1"/>
</dbReference>
<evidence type="ECO:0000313" key="2">
    <source>
        <dbReference type="Proteomes" id="UP000027215"/>
    </source>
</evidence>
<accession>A0A060H7B4</accession>
<dbReference type="EMBL" id="CP006696">
    <property type="protein sequence ID" value="AIC11433.1"/>
    <property type="molecule type" value="Genomic_DNA"/>
</dbReference>
<organism evidence="1 2">
    <name type="scientific">Xylella fastidiosa subsp. sandyi Ann-1</name>
    <dbReference type="NCBI Taxonomy" id="155920"/>
    <lineage>
        <taxon>Bacteria</taxon>
        <taxon>Pseudomonadati</taxon>
        <taxon>Pseudomonadota</taxon>
        <taxon>Gammaproteobacteria</taxon>
        <taxon>Lysobacterales</taxon>
        <taxon>Lysobacteraceae</taxon>
        <taxon>Xylella</taxon>
    </lineage>
</organism>
<proteinExistence type="predicted"/>
<dbReference type="KEGG" id="xfs:D934_09220"/>
<evidence type="ECO:0000313" key="1">
    <source>
        <dbReference type="EMBL" id="AIC11433.1"/>
    </source>
</evidence>
<sequence>MNGEVMWSITPQLRCKLEFNMRQLPIHMKAKKILLDKAISMCIPANGETLGKKIGVSRSAVSKWRKGGVITEKHAAELAAIAKLNGEIVVKVLEEQAETRAQRQVWQSILNLINATAKVATTDSANEPIKLVGRAGIEPATSGLKGRCSEED</sequence>
<dbReference type="HOGENOM" id="CLU_147442_1_0_6"/>
<dbReference type="RefSeq" id="WP_230577771.1">
    <property type="nucleotide sequence ID" value="NZ_CP006696.1"/>
</dbReference>